<accession>A0A250KLD6</accession>
<dbReference type="KEGG" id="mmai:sS8_0585"/>
<dbReference type="Proteomes" id="UP000266313">
    <property type="component" value="Chromosome"/>
</dbReference>
<dbReference type="AlphaFoldDB" id="A0A250KLD6"/>
<evidence type="ECO:0000313" key="3">
    <source>
        <dbReference type="Proteomes" id="UP000266313"/>
    </source>
</evidence>
<reference evidence="2 3" key="1">
    <citation type="submission" date="2016-12" db="EMBL/GenBank/DDBJ databases">
        <title>Genome sequencing of Methylocaldum marinum.</title>
        <authorList>
            <person name="Takeuchi M."/>
            <person name="Kamagata Y."/>
            <person name="Hiraoka S."/>
            <person name="Oshima K."/>
            <person name="Hattori M."/>
            <person name="Iwasaki W."/>
        </authorList>
    </citation>
    <scope>NUCLEOTIDE SEQUENCE [LARGE SCALE GENOMIC DNA]</scope>
    <source>
        <strain evidence="2 3">S8</strain>
    </source>
</reference>
<protein>
    <submittedName>
        <fullName evidence="2">Uncharacterized protein</fullName>
    </submittedName>
</protein>
<feature type="signal peptide" evidence="1">
    <location>
        <begin position="1"/>
        <end position="22"/>
    </location>
</feature>
<keyword evidence="1" id="KW-0732">Signal</keyword>
<evidence type="ECO:0000256" key="1">
    <source>
        <dbReference type="SAM" id="SignalP"/>
    </source>
</evidence>
<dbReference type="Pfam" id="PF19872">
    <property type="entry name" value="DUF6345"/>
    <property type="match status" value="1"/>
</dbReference>
<keyword evidence="3" id="KW-1185">Reference proteome</keyword>
<evidence type="ECO:0000313" key="2">
    <source>
        <dbReference type="EMBL" id="BBA32550.1"/>
    </source>
</evidence>
<dbReference type="EMBL" id="AP017928">
    <property type="protein sequence ID" value="BBA32550.1"/>
    <property type="molecule type" value="Genomic_DNA"/>
</dbReference>
<dbReference type="OrthoDB" id="135768at2"/>
<gene>
    <name evidence="2" type="ORF">sS8_0585</name>
</gene>
<name>A0A250KLD6_9GAMM</name>
<proteinExistence type="predicted"/>
<organism evidence="2 3">
    <name type="scientific">Methylocaldum marinum</name>
    <dbReference type="NCBI Taxonomy" id="1432792"/>
    <lineage>
        <taxon>Bacteria</taxon>
        <taxon>Pseudomonadati</taxon>
        <taxon>Pseudomonadota</taxon>
        <taxon>Gammaproteobacteria</taxon>
        <taxon>Methylococcales</taxon>
        <taxon>Methylococcaceae</taxon>
        <taxon>Methylocaldum</taxon>
    </lineage>
</organism>
<feature type="chain" id="PRO_5012964939" evidence="1">
    <location>
        <begin position="23"/>
        <end position="259"/>
    </location>
</feature>
<dbReference type="RefSeq" id="WP_119628326.1">
    <property type="nucleotide sequence ID" value="NZ_AP017928.1"/>
</dbReference>
<sequence>MIPGKKHSLSLLALFGFGMALSFETEAAARFGTGCQSDYENNWRDELPHVWKRCGWFNNELDDTDTKVFYYNLHDAKWWWETGGDQLTLDNVNLFYASTHGGGWSDRSVWTMWNKNTRADSTQMRLGDESYGLSILATYACETLKFNDGKMWTRMGAIFRGGLRIALGSHDKLYDSITTDETGEDFADNLQKKHTIQYAWKDANSDWATSQDVTVMATGNSAASCASRRDNMTWQNYTSYGRLRDGAITYYCYRYWSDL</sequence>
<dbReference type="InterPro" id="IPR045926">
    <property type="entry name" value="DUF6345"/>
</dbReference>